<keyword evidence="4" id="KW-1185">Reference proteome</keyword>
<comment type="caution">
    <text evidence="3">The sequence shown here is derived from an EMBL/GenBank/DDBJ whole genome shotgun (WGS) entry which is preliminary data.</text>
</comment>
<accession>A0A926J728</accession>
<dbReference type="PIRSF" id="PIRSF016184">
    <property type="entry name" value="PhzC_PhzF"/>
    <property type="match status" value="1"/>
</dbReference>
<dbReference type="GO" id="GO:0016853">
    <property type="term" value="F:isomerase activity"/>
    <property type="evidence" value="ECO:0007669"/>
    <property type="project" value="TreeGrafter"/>
</dbReference>
<name>A0A926J728_9RHOB</name>
<dbReference type="PANTHER" id="PTHR13774">
    <property type="entry name" value="PHENAZINE BIOSYNTHESIS PROTEIN"/>
    <property type="match status" value="1"/>
</dbReference>
<protein>
    <submittedName>
        <fullName evidence="3">PhzF family phenazine biosynthesis protein</fullName>
    </submittedName>
</protein>
<evidence type="ECO:0000256" key="2">
    <source>
        <dbReference type="PIRSR" id="PIRSR016184-1"/>
    </source>
</evidence>
<evidence type="ECO:0000313" key="4">
    <source>
        <dbReference type="Proteomes" id="UP000608594"/>
    </source>
</evidence>
<feature type="active site" evidence="2">
    <location>
        <position position="47"/>
    </location>
</feature>
<dbReference type="GO" id="GO:0005737">
    <property type="term" value="C:cytoplasm"/>
    <property type="evidence" value="ECO:0007669"/>
    <property type="project" value="TreeGrafter"/>
</dbReference>
<dbReference type="InterPro" id="IPR003719">
    <property type="entry name" value="Phenazine_PhzF-like"/>
</dbReference>
<evidence type="ECO:0000256" key="1">
    <source>
        <dbReference type="ARBA" id="ARBA00008270"/>
    </source>
</evidence>
<gene>
    <name evidence="3" type="ORF">H4P12_14545</name>
</gene>
<dbReference type="NCBIfam" id="TIGR00654">
    <property type="entry name" value="PhzF_family"/>
    <property type="match status" value="1"/>
</dbReference>
<organism evidence="3 4">
    <name type="scientific">Paracoccus amoyensis</name>
    <dbReference type="NCBI Taxonomy" id="2760093"/>
    <lineage>
        <taxon>Bacteria</taxon>
        <taxon>Pseudomonadati</taxon>
        <taxon>Pseudomonadota</taxon>
        <taxon>Alphaproteobacteria</taxon>
        <taxon>Rhodobacterales</taxon>
        <taxon>Paracoccaceae</taxon>
        <taxon>Paracoccus</taxon>
    </lineage>
</organism>
<dbReference type="Gene3D" id="3.10.310.10">
    <property type="entry name" value="Diaminopimelate Epimerase, Chain A, domain 1"/>
    <property type="match status" value="2"/>
</dbReference>
<dbReference type="Proteomes" id="UP000608594">
    <property type="component" value="Unassembled WGS sequence"/>
</dbReference>
<dbReference type="PANTHER" id="PTHR13774:SF32">
    <property type="entry name" value="ANTISENSE-ENHANCING SEQUENCE 1"/>
    <property type="match status" value="1"/>
</dbReference>
<sequence>MKQFEYRQVDVFSTTPLMGNPLAVVLGADGLSDETMARFANWTNLSETTFLLTPTMAQADYRLRIFTPSNELPFAGHPTLGSCHAWLDAGGIPKGGDIVQECAAGLIRIRRNDGGLAFAAPPLVRSGSPDQATLRHAMDGLSLRPDQVIGAQWIDNGPGWLGLLLKSRADVLAIQPDYAKLAGSKIGIVAPWSRSEDGDGADFEVRAFTSEGREDPVTGSLNASIAMWLIGSGLAPPSYVAAQGTRLGRAGRVQIWQDGDTIWVGGEVVTCITGQVWL</sequence>
<reference evidence="3" key="1">
    <citation type="submission" date="2020-08" db="EMBL/GenBank/DDBJ databases">
        <title>Paracoccus amoyensis sp. nov., isolated from the surface seawater at coast of Xiamen, Fujian.</title>
        <authorList>
            <person name="Lyu L."/>
        </authorList>
    </citation>
    <scope>NUCLEOTIDE SEQUENCE</scope>
    <source>
        <strain evidence="3">11-3</strain>
    </source>
</reference>
<dbReference type="RefSeq" id="WP_187794382.1">
    <property type="nucleotide sequence ID" value="NZ_JACOQL010000004.1"/>
</dbReference>
<comment type="similarity">
    <text evidence="1">Belongs to the PhzF family.</text>
</comment>
<evidence type="ECO:0000313" key="3">
    <source>
        <dbReference type="EMBL" id="MBC9247897.1"/>
    </source>
</evidence>
<dbReference type="Pfam" id="PF02567">
    <property type="entry name" value="PhzC-PhzF"/>
    <property type="match status" value="1"/>
</dbReference>
<dbReference type="AlphaFoldDB" id="A0A926J728"/>
<dbReference type="EMBL" id="JACOQL010000004">
    <property type="protein sequence ID" value="MBC9247897.1"/>
    <property type="molecule type" value="Genomic_DNA"/>
</dbReference>
<proteinExistence type="inferred from homology"/>
<dbReference type="SUPFAM" id="SSF54506">
    <property type="entry name" value="Diaminopimelate epimerase-like"/>
    <property type="match status" value="1"/>
</dbReference>